<reference evidence="2" key="1">
    <citation type="submission" date="2020-02" db="EMBL/GenBank/DDBJ databases">
        <authorList>
            <person name="Meier V. D."/>
        </authorList>
    </citation>
    <scope>NUCLEOTIDE SEQUENCE</scope>
    <source>
        <strain evidence="2">AVDCRST_MAG22</strain>
    </source>
</reference>
<dbReference type="EMBL" id="CADCUV010000134">
    <property type="protein sequence ID" value="CAA9425659.1"/>
    <property type="molecule type" value="Genomic_DNA"/>
</dbReference>
<feature type="region of interest" description="Disordered" evidence="1">
    <location>
        <begin position="1"/>
        <end position="93"/>
    </location>
</feature>
<feature type="compositionally biased region" description="Basic and acidic residues" evidence="1">
    <location>
        <begin position="84"/>
        <end position="93"/>
    </location>
</feature>
<feature type="compositionally biased region" description="Basic and acidic residues" evidence="1">
    <location>
        <begin position="40"/>
        <end position="57"/>
    </location>
</feature>
<protein>
    <submittedName>
        <fullName evidence="2">Uncharacterized protein</fullName>
    </submittedName>
</protein>
<name>A0A6J4PVX1_9ACTN</name>
<organism evidence="2">
    <name type="scientific">uncultured Rubrobacteraceae bacterium</name>
    <dbReference type="NCBI Taxonomy" id="349277"/>
    <lineage>
        <taxon>Bacteria</taxon>
        <taxon>Bacillati</taxon>
        <taxon>Actinomycetota</taxon>
        <taxon>Rubrobacteria</taxon>
        <taxon>Rubrobacterales</taxon>
        <taxon>Rubrobacteraceae</taxon>
        <taxon>environmental samples</taxon>
    </lineage>
</organism>
<sequence length="93" mass="9899">AVGGLPSPRAADSGGREVPRAEEDESVHEHRCFPGARAQRAPEADDECRPEGRELAGETRTAPVPSRLLDADLRGPVYRARTGGRREGGGGRL</sequence>
<feature type="non-terminal residue" evidence="2">
    <location>
        <position position="1"/>
    </location>
</feature>
<accession>A0A6J4PVX1</accession>
<feature type="compositionally biased region" description="Basic and acidic residues" evidence="1">
    <location>
        <begin position="14"/>
        <end position="32"/>
    </location>
</feature>
<evidence type="ECO:0000313" key="2">
    <source>
        <dbReference type="EMBL" id="CAA9425659.1"/>
    </source>
</evidence>
<dbReference type="AlphaFoldDB" id="A0A6J4PVX1"/>
<gene>
    <name evidence="2" type="ORF">AVDCRST_MAG22-2896</name>
</gene>
<evidence type="ECO:0000256" key="1">
    <source>
        <dbReference type="SAM" id="MobiDB-lite"/>
    </source>
</evidence>
<feature type="non-terminal residue" evidence="2">
    <location>
        <position position="93"/>
    </location>
</feature>
<proteinExistence type="predicted"/>